<proteinExistence type="predicted"/>
<dbReference type="RefSeq" id="WP_025443751.1">
    <property type="nucleotide sequence ID" value="NZ_AP024371.1"/>
</dbReference>
<sequence length="90" mass="9899">MKKDGIFAFISTNKGNIEIELYYKDAPLTVMNFVGLSEGAIKNFVTNQPYFENIMFHRVVDEVVIQTGDPTGTGTGGGPGYFSPMNLTKD</sequence>
<evidence type="ECO:0000256" key="3">
    <source>
        <dbReference type="ARBA" id="ARBA00023235"/>
    </source>
</evidence>
<evidence type="ECO:0000313" key="6">
    <source>
        <dbReference type="EMBL" id="WDE71623.1"/>
    </source>
</evidence>
<evidence type="ECO:0000313" key="9">
    <source>
        <dbReference type="Proteomes" id="UP000291995"/>
    </source>
</evidence>
<keyword evidence="2" id="KW-0697">Rotamase</keyword>
<reference evidence="7" key="2">
    <citation type="submission" date="2022-12" db="EMBL/GenBank/DDBJ databases">
        <title>Whole genome sequencing of Borrelia miyamotoi strains isolated at the Russian territory.</title>
        <authorList>
            <person name="Kuleshov K.V."/>
            <person name="Platonov A.E."/>
            <person name="Goptar I.A."/>
            <person name="Shipulin G.A."/>
            <person name="Markelov M.L."/>
            <person name="Koetsveld J."/>
            <person name="Kolyasnikova N.M."/>
            <person name="Sarksyan D.S."/>
            <person name="Toporkova M.G."/>
            <person name="Hovius J.W."/>
        </authorList>
    </citation>
    <scope>NUCLEOTIDE SEQUENCE</scope>
    <source>
        <strain evidence="6">Yekat-1</strain>
        <strain evidence="7">Yekat-76</strain>
    </source>
</reference>
<protein>
    <recommendedName>
        <fullName evidence="1">peptidylprolyl isomerase</fullName>
        <ecNumber evidence="1">5.2.1.8</ecNumber>
    </recommendedName>
</protein>
<dbReference type="InterPro" id="IPR044666">
    <property type="entry name" value="Cyclophilin_A-like"/>
</dbReference>
<feature type="region of interest" description="Disordered" evidence="4">
    <location>
        <begin position="69"/>
        <end position="90"/>
    </location>
</feature>
<dbReference type="PANTHER" id="PTHR45625:SF4">
    <property type="entry name" value="PEPTIDYLPROLYL ISOMERASE DOMAIN AND WD REPEAT-CONTAINING PROTEIN 1"/>
    <property type="match status" value="1"/>
</dbReference>
<dbReference type="Pfam" id="PF00160">
    <property type="entry name" value="Pro_isomerase"/>
    <property type="match status" value="1"/>
</dbReference>
<dbReference type="EC" id="5.2.1.8" evidence="1"/>
<dbReference type="EMBL" id="CP024333">
    <property type="protein sequence ID" value="WDE71623.1"/>
    <property type="molecule type" value="Genomic_DNA"/>
</dbReference>
<evidence type="ECO:0000256" key="1">
    <source>
        <dbReference type="ARBA" id="ARBA00013194"/>
    </source>
</evidence>
<dbReference type="PROSITE" id="PS50072">
    <property type="entry name" value="CSA_PPIASE_2"/>
    <property type="match status" value="1"/>
</dbReference>
<gene>
    <name evidence="6" type="ORF">CNO13_06460</name>
    <name evidence="7" type="ORF">EZU67_06955</name>
</gene>
<dbReference type="SUPFAM" id="SSF50891">
    <property type="entry name" value="Cyclophilin-like"/>
    <property type="match status" value="1"/>
</dbReference>
<evidence type="ECO:0000259" key="5">
    <source>
        <dbReference type="PROSITE" id="PS50072"/>
    </source>
</evidence>
<evidence type="ECO:0000256" key="2">
    <source>
        <dbReference type="ARBA" id="ARBA00023110"/>
    </source>
</evidence>
<accession>A0AAQ3CMQ6</accession>
<feature type="compositionally biased region" description="Gly residues" evidence="4">
    <location>
        <begin position="71"/>
        <end position="80"/>
    </location>
</feature>
<evidence type="ECO:0000313" key="8">
    <source>
        <dbReference type="Proteomes" id="UP000230633"/>
    </source>
</evidence>
<reference evidence="9" key="1">
    <citation type="submission" date="2019-03" db="EMBL/GenBank/DDBJ databases">
        <title>Whole genome sequencing of Borrelia miyamotoi strains isolated at the Russian territory.</title>
        <authorList>
            <person name="Kuleshov K.V."/>
            <person name="Platonov A.E."/>
            <person name="Goptar I.A."/>
            <person name="Shipulin G.A."/>
            <person name="Markelov M.L."/>
            <person name="Koetsveld J."/>
            <person name="Kolyasnikova N.M."/>
            <person name="Sarksyan D.S."/>
            <person name="Toporkova M.G."/>
            <person name="Hovius J.W."/>
        </authorList>
    </citation>
    <scope>NUCLEOTIDE SEQUENCE [LARGE SCALE GENOMIC DNA]</scope>
    <source>
        <strain evidence="8">Yekat-1</strain>
        <strain evidence="9">Yekat-76</strain>
    </source>
</reference>
<dbReference type="Gene3D" id="2.40.100.10">
    <property type="entry name" value="Cyclophilin-like"/>
    <property type="match status" value="1"/>
</dbReference>
<dbReference type="GeneID" id="75118572"/>
<keyword evidence="8" id="KW-1185">Reference proteome</keyword>
<evidence type="ECO:0000313" key="7">
    <source>
        <dbReference type="EMBL" id="WEG86014.1"/>
    </source>
</evidence>
<dbReference type="GO" id="GO:0003755">
    <property type="term" value="F:peptidyl-prolyl cis-trans isomerase activity"/>
    <property type="evidence" value="ECO:0007669"/>
    <property type="project" value="UniProtKB-KW"/>
</dbReference>
<dbReference type="PANTHER" id="PTHR45625">
    <property type="entry name" value="PEPTIDYL-PROLYL CIS-TRANS ISOMERASE-RELATED"/>
    <property type="match status" value="1"/>
</dbReference>
<dbReference type="Proteomes" id="UP000230633">
    <property type="component" value="Chromosome"/>
</dbReference>
<feature type="domain" description="PPIase cyclophilin-type" evidence="5">
    <location>
        <begin position="15"/>
        <end position="90"/>
    </location>
</feature>
<name>A0AAQ3CMQ6_9SPIR</name>
<evidence type="ECO:0000256" key="4">
    <source>
        <dbReference type="SAM" id="MobiDB-lite"/>
    </source>
</evidence>
<keyword evidence="3 7" id="KW-0413">Isomerase</keyword>
<dbReference type="InterPro" id="IPR029000">
    <property type="entry name" value="Cyclophilin-like_dom_sf"/>
</dbReference>
<dbReference type="Proteomes" id="UP000291995">
    <property type="component" value="Chromosome"/>
</dbReference>
<dbReference type="EMBL" id="CP036557">
    <property type="protein sequence ID" value="WEG86014.1"/>
    <property type="molecule type" value="Genomic_DNA"/>
</dbReference>
<organism evidence="7 9">
    <name type="scientific">Borrelia miyamotoi</name>
    <dbReference type="NCBI Taxonomy" id="47466"/>
    <lineage>
        <taxon>Bacteria</taxon>
        <taxon>Pseudomonadati</taxon>
        <taxon>Spirochaetota</taxon>
        <taxon>Spirochaetia</taxon>
        <taxon>Spirochaetales</taxon>
        <taxon>Borreliaceae</taxon>
        <taxon>Borrelia</taxon>
    </lineage>
</organism>
<dbReference type="AlphaFoldDB" id="A0AAQ3CMQ6"/>
<dbReference type="InterPro" id="IPR002130">
    <property type="entry name" value="Cyclophilin-type_PPIase_dom"/>
</dbReference>